<organism evidence="2 3">
    <name type="scientific">Cellulomonas xiejunii</name>
    <dbReference type="NCBI Taxonomy" id="2968083"/>
    <lineage>
        <taxon>Bacteria</taxon>
        <taxon>Bacillati</taxon>
        <taxon>Actinomycetota</taxon>
        <taxon>Actinomycetes</taxon>
        <taxon>Micrococcales</taxon>
        <taxon>Cellulomonadaceae</taxon>
        <taxon>Cellulomonas</taxon>
    </lineage>
</organism>
<feature type="region of interest" description="Disordered" evidence="1">
    <location>
        <begin position="312"/>
        <end position="333"/>
    </location>
</feature>
<dbReference type="RefSeq" id="WP_227576413.1">
    <property type="nucleotide sequence ID" value="NZ_CP101987.1"/>
</dbReference>
<name>A0ABY5KPI6_9CELL</name>
<keyword evidence="3" id="KW-1185">Reference proteome</keyword>
<gene>
    <name evidence="2" type="ORF">NP048_14945</name>
</gene>
<reference evidence="2 3" key="1">
    <citation type="submission" date="2022-07" db="EMBL/GenBank/DDBJ databases">
        <title>Novel species in genus cellulomonas.</title>
        <authorList>
            <person name="Ye L."/>
        </authorList>
    </citation>
    <scope>NUCLEOTIDE SEQUENCE [LARGE SCALE GENOMIC DNA]</scope>
    <source>
        <strain evidence="3">zg-B89</strain>
    </source>
</reference>
<dbReference type="Proteomes" id="UP001316384">
    <property type="component" value="Chromosome"/>
</dbReference>
<proteinExistence type="predicted"/>
<protein>
    <submittedName>
        <fullName evidence="2">Uncharacterized protein</fullName>
    </submittedName>
</protein>
<accession>A0ABY5KPI6</accession>
<evidence type="ECO:0000256" key="1">
    <source>
        <dbReference type="SAM" id="MobiDB-lite"/>
    </source>
</evidence>
<dbReference type="EMBL" id="CP101987">
    <property type="protein sequence ID" value="UUI71077.1"/>
    <property type="molecule type" value="Genomic_DNA"/>
</dbReference>
<evidence type="ECO:0000313" key="3">
    <source>
        <dbReference type="Proteomes" id="UP001316384"/>
    </source>
</evidence>
<sequence>MAERSARDLVALLTRRALVDCRRLAGSVSGDLYVEDERLDPRVASDVQPLARIHLLTEIVQGFPRVLRMTPARGERAALDALRRSWAATTASGRRWITARAATEGPRHLATLRAIVGPGEPDVEGLVDGPRPGMAGSVLARWLLERMSASGPPAGSLDAAHLADLTTLLDGDRVDAEAAARRLGDARAPDGHVPASAPQVVEVLVAAVAERSLPPGNLVSALEVLARLLRPADEPPVSGPAQVRPREACRRAALRGYWALASVATGYRPEALEAAGEVLALLDEGHARRLLPVVDVESWLFAAAPPNKQWNPGAPLVARAGDDGRRTGARTRGRRRRVGPADVLLLLRECALLESRLMAAPPGGVLYTVDEELDPCVESDVRALARIHMITWLADDFGRIRRTGPWGRRRAVRDSWQHAWGVTGDSGRRWILSRAATQGPAYVAALRRYIGRDALGVAGTVGGDRLGWPRAVLGWSQLDLALGEAARGGGAATRVRDDLVVLLFGDGPGVDDAGARLEDQVAPGGGLAECAPAVVSVVVAAFAERSVAPPNLVRALGLLERLLGGGGATTEDAGPEVTLLAQCRHEAARGFWTLAHLATHAQGADDSRRAARQVLRCLGDEHAGYLVAGER</sequence>
<evidence type="ECO:0000313" key="2">
    <source>
        <dbReference type="EMBL" id="UUI71077.1"/>
    </source>
</evidence>